<dbReference type="OrthoDB" id="5772916at2"/>
<feature type="region of interest" description="Disordered" evidence="2">
    <location>
        <begin position="1"/>
        <end position="26"/>
    </location>
</feature>
<dbReference type="HOGENOM" id="CLU_2117065_0_0_0"/>
<accession>E6W2K2</accession>
<evidence type="ECO:0000313" key="4">
    <source>
        <dbReference type="Proteomes" id="UP000002572"/>
    </source>
</evidence>
<organism evidence="3 4">
    <name type="scientific">Desulfurispirillum indicum (strain ATCC BAA-1389 / DSM 22839 / S5)</name>
    <dbReference type="NCBI Taxonomy" id="653733"/>
    <lineage>
        <taxon>Bacteria</taxon>
        <taxon>Pseudomonadati</taxon>
        <taxon>Chrysiogenota</taxon>
        <taxon>Chrysiogenia</taxon>
        <taxon>Chrysiogenales</taxon>
        <taxon>Chrysiogenaceae</taxon>
        <taxon>Desulfurispirillum</taxon>
    </lineage>
</organism>
<keyword evidence="1" id="KW-0175">Coiled coil</keyword>
<dbReference type="InParanoid" id="E6W2K2"/>
<dbReference type="KEGG" id="din:Selin_2032"/>
<dbReference type="STRING" id="653733.Selin_2032"/>
<gene>
    <name evidence="3" type="ordered locus">Selin_2032</name>
</gene>
<dbReference type="AlphaFoldDB" id="E6W2K2"/>
<keyword evidence="4" id="KW-1185">Reference proteome</keyword>
<dbReference type="Proteomes" id="UP000002572">
    <property type="component" value="Chromosome"/>
</dbReference>
<feature type="coiled-coil region" evidence="1">
    <location>
        <begin position="84"/>
        <end position="111"/>
    </location>
</feature>
<evidence type="ECO:0008006" key="5">
    <source>
        <dbReference type="Google" id="ProtNLM"/>
    </source>
</evidence>
<evidence type="ECO:0000256" key="2">
    <source>
        <dbReference type="SAM" id="MobiDB-lite"/>
    </source>
</evidence>
<evidence type="ECO:0000313" key="3">
    <source>
        <dbReference type="EMBL" id="ADU66752.1"/>
    </source>
</evidence>
<reference evidence="3 4" key="1">
    <citation type="submission" date="2010-12" db="EMBL/GenBank/DDBJ databases">
        <title>Complete sequence of Desulfurispirillum indicum S5.</title>
        <authorList>
            <consortium name="US DOE Joint Genome Institute"/>
            <person name="Lucas S."/>
            <person name="Copeland A."/>
            <person name="Lapidus A."/>
            <person name="Cheng J.-F."/>
            <person name="Goodwin L."/>
            <person name="Pitluck S."/>
            <person name="Chertkov O."/>
            <person name="Held B."/>
            <person name="Detter J.C."/>
            <person name="Han C."/>
            <person name="Tapia R."/>
            <person name="Land M."/>
            <person name="Hauser L."/>
            <person name="Kyrpides N."/>
            <person name="Ivanova N."/>
            <person name="Mikhailova N."/>
            <person name="Haggblom M."/>
            <person name="Rauschenbach I."/>
            <person name="Bini E."/>
            <person name="Woyke T."/>
        </authorList>
    </citation>
    <scope>NUCLEOTIDE SEQUENCE [LARGE SCALE GENOMIC DNA]</scope>
    <source>
        <strain evidence="4">ATCC BAA-1389 / DSM 22839 / S5</strain>
    </source>
</reference>
<dbReference type="RefSeq" id="WP_013506632.1">
    <property type="nucleotide sequence ID" value="NC_014836.1"/>
</dbReference>
<sequence>MSDHKQEYSSAYGYNPGNSTMHNPYLQHHSAQAGGFMGGARSALFGGSQSDRFIKGLLIGAAATFLLTNEKAQQTIIKAGVALFTQVASSVEELKEKVEDARAEAQEERMAQED</sequence>
<name>E6W2K2_DESIS</name>
<evidence type="ECO:0000256" key="1">
    <source>
        <dbReference type="SAM" id="Coils"/>
    </source>
</evidence>
<proteinExistence type="predicted"/>
<protein>
    <recommendedName>
        <fullName evidence="5">YtxH domain-containing protein</fullName>
    </recommendedName>
</protein>
<dbReference type="EMBL" id="CP002432">
    <property type="protein sequence ID" value="ADU66752.1"/>
    <property type="molecule type" value="Genomic_DNA"/>
</dbReference>